<comment type="similarity">
    <text evidence="2">Belongs to the aromatic acid exporter (TC 2.A.85) family.</text>
</comment>
<feature type="transmembrane region" description="Helical" evidence="9">
    <location>
        <begin position="161"/>
        <end position="180"/>
    </location>
</feature>
<reference evidence="10 11" key="1">
    <citation type="submission" date="2024-02" db="EMBL/GenBank/DDBJ databases">
        <authorList>
            <person name="Vignale AGUSTIN F."/>
            <person name="Sosa J E."/>
            <person name="Modenutti C."/>
        </authorList>
    </citation>
    <scope>NUCLEOTIDE SEQUENCE [LARGE SCALE GENOMIC DNA]</scope>
</reference>
<evidence type="ECO:0000313" key="11">
    <source>
        <dbReference type="Proteomes" id="UP001642360"/>
    </source>
</evidence>
<feature type="transmembrane region" description="Helical" evidence="9">
    <location>
        <begin position="106"/>
        <end position="123"/>
    </location>
</feature>
<keyword evidence="8" id="KW-0407">Ion channel</keyword>
<keyword evidence="7 9" id="KW-0472">Membrane</keyword>
<evidence type="ECO:0008006" key="12">
    <source>
        <dbReference type="Google" id="ProtNLM"/>
    </source>
</evidence>
<feature type="transmembrane region" description="Helical" evidence="9">
    <location>
        <begin position="192"/>
        <end position="213"/>
    </location>
</feature>
<sequence>MKQLTMSSTMINIPNGDGIALNPKKKCQCSFRCTGSSLIGMKCKNDRNKVVHSIKVGIALVLVSFLYLLDPLYEQVGDNTIWAIMTVVVVFEFFAGAMLSKGLNRGIGTILGCALGCLAAILADKVDGTGNAIVVGISVFIFGAAATYCRLVPSIRRRYDYGAMIFILTFNLIVVSGVRANEFVKLARHRLSTIGMGFSVCIFTSLLIFPMWASDELHYSTAAKFEKLACCIEECLEQYFETVASPDFNQPEKKKESDYKWQANYARWEPWHGKFGFSYPWEKYLEIGEVLRELAATIFSLKACLQSPKQPTSTLRQSIKEPCELAGLLIAWTLRELEESIFTMKRCRAEALIVPKLQPLKLELSRVPSPFKLGATENGEGLPIASFVLQLMETMEKVEVLSKKVEELGELADFALKS</sequence>
<organism evidence="10 11">
    <name type="scientific">Ilex paraguariensis</name>
    <name type="common">yerba mate</name>
    <dbReference type="NCBI Taxonomy" id="185542"/>
    <lineage>
        <taxon>Eukaryota</taxon>
        <taxon>Viridiplantae</taxon>
        <taxon>Streptophyta</taxon>
        <taxon>Embryophyta</taxon>
        <taxon>Tracheophyta</taxon>
        <taxon>Spermatophyta</taxon>
        <taxon>Magnoliopsida</taxon>
        <taxon>eudicotyledons</taxon>
        <taxon>Gunneridae</taxon>
        <taxon>Pentapetalae</taxon>
        <taxon>asterids</taxon>
        <taxon>campanulids</taxon>
        <taxon>Aquifoliales</taxon>
        <taxon>Aquifoliaceae</taxon>
        <taxon>Ilex</taxon>
    </lineage>
</organism>
<protein>
    <recommendedName>
        <fullName evidence="12">Aluminum-activated malate transporter</fullName>
    </recommendedName>
</protein>
<dbReference type="PANTHER" id="PTHR31086">
    <property type="entry name" value="ALUMINUM-ACTIVATED MALATE TRANSPORTER 10"/>
    <property type="match status" value="1"/>
</dbReference>
<comment type="subcellular location">
    <subcellularLocation>
        <location evidence="1">Membrane</location>
        <topology evidence="1">Multi-pass membrane protein</topology>
    </subcellularLocation>
</comment>
<evidence type="ECO:0000256" key="6">
    <source>
        <dbReference type="ARBA" id="ARBA00023065"/>
    </source>
</evidence>
<comment type="caution">
    <text evidence="10">The sequence shown here is derived from an EMBL/GenBank/DDBJ whole genome shotgun (WGS) entry which is preliminary data.</text>
</comment>
<keyword evidence="4 9" id="KW-0812">Transmembrane</keyword>
<evidence type="ECO:0000256" key="7">
    <source>
        <dbReference type="ARBA" id="ARBA00023136"/>
    </source>
</evidence>
<feature type="transmembrane region" description="Helical" evidence="9">
    <location>
        <begin position="81"/>
        <end position="99"/>
    </location>
</feature>
<gene>
    <name evidence="10" type="ORF">ILEXP_LOCUS19216</name>
</gene>
<name>A0ABC8S299_9AQUA</name>
<evidence type="ECO:0000256" key="3">
    <source>
        <dbReference type="ARBA" id="ARBA00022448"/>
    </source>
</evidence>
<dbReference type="GO" id="GO:0016020">
    <property type="term" value="C:membrane"/>
    <property type="evidence" value="ECO:0007669"/>
    <property type="project" value="UniProtKB-SubCell"/>
</dbReference>
<keyword evidence="11" id="KW-1185">Reference proteome</keyword>
<dbReference type="InterPro" id="IPR020966">
    <property type="entry name" value="ALMT"/>
</dbReference>
<dbReference type="GO" id="GO:0034220">
    <property type="term" value="P:monoatomic ion transmembrane transport"/>
    <property type="evidence" value="ECO:0007669"/>
    <property type="project" value="UniProtKB-KW"/>
</dbReference>
<dbReference type="AlphaFoldDB" id="A0ABC8S299"/>
<evidence type="ECO:0000256" key="4">
    <source>
        <dbReference type="ARBA" id="ARBA00022692"/>
    </source>
</evidence>
<evidence type="ECO:0000256" key="9">
    <source>
        <dbReference type="SAM" id="Phobius"/>
    </source>
</evidence>
<dbReference type="EMBL" id="CAUOFW020002092">
    <property type="protein sequence ID" value="CAK9151058.1"/>
    <property type="molecule type" value="Genomic_DNA"/>
</dbReference>
<evidence type="ECO:0000313" key="10">
    <source>
        <dbReference type="EMBL" id="CAK9151058.1"/>
    </source>
</evidence>
<feature type="transmembrane region" description="Helical" evidence="9">
    <location>
        <begin position="129"/>
        <end position="149"/>
    </location>
</feature>
<evidence type="ECO:0000256" key="8">
    <source>
        <dbReference type="ARBA" id="ARBA00023303"/>
    </source>
</evidence>
<keyword evidence="5 9" id="KW-1133">Transmembrane helix</keyword>
<evidence type="ECO:0000256" key="5">
    <source>
        <dbReference type="ARBA" id="ARBA00022989"/>
    </source>
</evidence>
<dbReference type="Proteomes" id="UP001642360">
    <property type="component" value="Unassembled WGS sequence"/>
</dbReference>
<proteinExistence type="inferred from homology"/>
<keyword evidence="6" id="KW-0406">Ion transport</keyword>
<evidence type="ECO:0000256" key="1">
    <source>
        <dbReference type="ARBA" id="ARBA00004141"/>
    </source>
</evidence>
<evidence type="ECO:0000256" key="2">
    <source>
        <dbReference type="ARBA" id="ARBA00007079"/>
    </source>
</evidence>
<keyword evidence="3" id="KW-0813">Transport</keyword>
<accession>A0ABC8S299</accession>
<feature type="transmembrane region" description="Helical" evidence="9">
    <location>
        <begin position="50"/>
        <end position="69"/>
    </location>
</feature>
<dbReference type="Pfam" id="PF11744">
    <property type="entry name" value="ALMT"/>
    <property type="match status" value="1"/>
</dbReference>